<dbReference type="RefSeq" id="WP_035665616.1">
    <property type="nucleotide sequence ID" value="NZ_BAUV01000025.1"/>
</dbReference>
<gene>
    <name evidence="5" type="ORF">JCM9157_3094</name>
</gene>
<name>W4QV43_HALA3</name>
<dbReference type="Pfam" id="PF01757">
    <property type="entry name" value="Acyl_transf_3"/>
    <property type="match status" value="1"/>
</dbReference>
<feature type="transmembrane region" description="Helical" evidence="3">
    <location>
        <begin position="300"/>
        <end position="318"/>
    </location>
</feature>
<comment type="caution">
    <text evidence="5">The sequence shown here is derived from an EMBL/GenBank/DDBJ whole genome shotgun (WGS) entry which is preliminary data.</text>
</comment>
<feature type="transmembrane region" description="Helical" evidence="3">
    <location>
        <begin position="47"/>
        <end position="72"/>
    </location>
</feature>
<dbReference type="AlphaFoldDB" id="W4QV43"/>
<accession>W4QV43</accession>
<evidence type="ECO:0000259" key="4">
    <source>
        <dbReference type="Pfam" id="PF01757"/>
    </source>
</evidence>
<dbReference type="eggNOG" id="COG1835">
    <property type="taxonomic scope" value="Bacteria"/>
</dbReference>
<protein>
    <submittedName>
        <fullName evidence="5">Putative acyltransferase protein</fullName>
    </submittedName>
</protein>
<dbReference type="Proteomes" id="UP000018896">
    <property type="component" value="Unassembled WGS sequence"/>
</dbReference>
<feature type="transmembrane region" description="Helical" evidence="3">
    <location>
        <begin position="120"/>
        <end position="136"/>
    </location>
</feature>
<evidence type="ECO:0000256" key="2">
    <source>
        <dbReference type="ARBA" id="ARBA00007400"/>
    </source>
</evidence>
<comment type="subcellular location">
    <subcellularLocation>
        <location evidence="1">Membrane</location>
    </subcellularLocation>
</comment>
<dbReference type="PANTHER" id="PTHR23028">
    <property type="entry name" value="ACETYLTRANSFERASE"/>
    <property type="match status" value="1"/>
</dbReference>
<dbReference type="InterPro" id="IPR002656">
    <property type="entry name" value="Acyl_transf_3_dom"/>
</dbReference>
<dbReference type="GO" id="GO:0016747">
    <property type="term" value="F:acyltransferase activity, transferring groups other than amino-acyl groups"/>
    <property type="evidence" value="ECO:0007669"/>
    <property type="project" value="InterPro"/>
</dbReference>
<keyword evidence="3" id="KW-0812">Transmembrane</keyword>
<evidence type="ECO:0000256" key="1">
    <source>
        <dbReference type="ARBA" id="ARBA00004370"/>
    </source>
</evidence>
<feature type="domain" description="Acyltransferase 3" evidence="4">
    <location>
        <begin position="12"/>
        <end position="382"/>
    </location>
</feature>
<dbReference type="GO" id="GO:0016020">
    <property type="term" value="C:membrane"/>
    <property type="evidence" value="ECO:0007669"/>
    <property type="project" value="TreeGrafter"/>
</dbReference>
<dbReference type="GO" id="GO:0000271">
    <property type="term" value="P:polysaccharide biosynthetic process"/>
    <property type="evidence" value="ECO:0007669"/>
    <property type="project" value="TreeGrafter"/>
</dbReference>
<keyword evidence="6" id="KW-1185">Reference proteome</keyword>
<feature type="transmembrane region" description="Helical" evidence="3">
    <location>
        <begin position="6"/>
        <end position="26"/>
    </location>
</feature>
<evidence type="ECO:0000313" key="6">
    <source>
        <dbReference type="Proteomes" id="UP000018896"/>
    </source>
</evidence>
<feature type="transmembrane region" description="Helical" evidence="3">
    <location>
        <begin position="183"/>
        <end position="202"/>
    </location>
</feature>
<keyword evidence="3" id="KW-0472">Membrane</keyword>
<comment type="similarity">
    <text evidence="2">Belongs to the acyltransferase 3 family.</text>
</comment>
<keyword evidence="3" id="KW-1133">Transmembrane helix</keyword>
<dbReference type="PANTHER" id="PTHR23028:SF53">
    <property type="entry name" value="ACYL_TRANSF_3 DOMAIN-CONTAINING PROTEIN"/>
    <property type="match status" value="1"/>
</dbReference>
<feature type="transmembrane region" description="Helical" evidence="3">
    <location>
        <begin position="369"/>
        <end position="390"/>
    </location>
</feature>
<organism evidence="5 6">
    <name type="scientific">Halalkalibacter akibai (strain ATCC 43226 / DSM 21942 / CIP 109018 / JCM 9157 / 1139)</name>
    <name type="common">Bacillus akibai</name>
    <dbReference type="NCBI Taxonomy" id="1236973"/>
    <lineage>
        <taxon>Bacteria</taxon>
        <taxon>Bacillati</taxon>
        <taxon>Bacillota</taxon>
        <taxon>Bacilli</taxon>
        <taxon>Bacillales</taxon>
        <taxon>Bacillaceae</taxon>
        <taxon>Halalkalibacter</taxon>
    </lineage>
</organism>
<feature type="transmembrane region" description="Helical" evidence="3">
    <location>
        <begin position="148"/>
        <end position="171"/>
    </location>
</feature>
<feature type="transmembrane region" description="Helical" evidence="3">
    <location>
        <begin position="330"/>
        <end position="349"/>
    </location>
</feature>
<dbReference type="InterPro" id="IPR050879">
    <property type="entry name" value="Acyltransferase_3"/>
</dbReference>
<dbReference type="EMBL" id="BAUV01000025">
    <property type="protein sequence ID" value="GAE35951.1"/>
    <property type="molecule type" value="Genomic_DNA"/>
</dbReference>
<feature type="transmembrane region" description="Helical" evidence="3">
    <location>
        <begin position="262"/>
        <end position="280"/>
    </location>
</feature>
<evidence type="ECO:0000313" key="5">
    <source>
        <dbReference type="EMBL" id="GAE35951.1"/>
    </source>
</evidence>
<keyword evidence="5" id="KW-0012">Acyltransferase</keyword>
<proteinExistence type="inferred from homology"/>
<dbReference type="STRING" id="1236973.JCM9157_3094"/>
<sequence length="418" mass="48289">MENKLYPSYLSGADGIRAIACLAVIFHHLTQRLSMHDQTTVIQESQAFLLVGNAGVSVFFVLSGFLLSLPFWKRYLGDGQFPEMGQYVFRRAARIVPGFYVAFMISTLLAFLWQIPTDYQLIRILTGLTFTSGFHYNTLFPSEINGPLWSISFEVFCYLLMPIFMLGLFFLGKRRSFRKAITYWVGVVLFIVCLNQLIHLFLTPDNIQRGWEYGLIGGAKYWMPNYNPIGFFGQFAFGIIASAITIKLFLESKAIEVFKRKGGFDVISFIGLAVSFYFLWHMRHLGDFSFSLQNQPYYFPIYPILVAVTLSTVPHSLWFGKLLDNRVLRFTAKVSFGLYIWHYLVITVVERFWVTDYYYMGLADFNSWLLVSSVILVTSYVVATLSFYLVEKPVLDWSHRKRFPGRRIQDLPGVRKEA</sequence>
<feature type="transmembrane region" description="Helical" evidence="3">
    <location>
        <begin position="92"/>
        <end position="113"/>
    </location>
</feature>
<evidence type="ECO:0000256" key="3">
    <source>
        <dbReference type="SAM" id="Phobius"/>
    </source>
</evidence>
<feature type="transmembrane region" description="Helical" evidence="3">
    <location>
        <begin position="229"/>
        <end position="250"/>
    </location>
</feature>
<keyword evidence="5" id="KW-0808">Transferase</keyword>
<reference evidence="5 6" key="1">
    <citation type="journal article" date="2014" name="Genome Announc.">
        <title>Draft Genome Sequences of Three Alkaliphilic Bacillus Strains, Bacillus wakoensis JCM 9140T, Bacillus akibai JCM 9157T, and Bacillus hemicellulosilyticus JCM 9152T.</title>
        <authorList>
            <person name="Yuki M."/>
            <person name="Oshima K."/>
            <person name="Suda W."/>
            <person name="Oshida Y."/>
            <person name="Kitamura K."/>
            <person name="Iida T."/>
            <person name="Hattori M."/>
            <person name="Ohkuma M."/>
        </authorList>
    </citation>
    <scope>NUCLEOTIDE SEQUENCE [LARGE SCALE GENOMIC DNA]</scope>
    <source>
        <strain evidence="5 6">JCM 9157</strain>
    </source>
</reference>